<proteinExistence type="predicted"/>
<dbReference type="Gene3D" id="3.30.70.100">
    <property type="match status" value="1"/>
</dbReference>
<name>A0ABR0K437_9EURO</name>
<organism evidence="1 2">
    <name type="scientific">Lithohypha guttulata</name>
    <dbReference type="NCBI Taxonomy" id="1690604"/>
    <lineage>
        <taxon>Eukaryota</taxon>
        <taxon>Fungi</taxon>
        <taxon>Dikarya</taxon>
        <taxon>Ascomycota</taxon>
        <taxon>Pezizomycotina</taxon>
        <taxon>Eurotiomycetes</taxon>
        <taxon>Chaetothyriomycetidae</taxon>
        <taxon>Chaetothyriales</taxon>
        <taxon>Trichomeriaceae</taxon>
        <taxon>Lithohypha</taxon>
    </lineage>
</organism>
<accession>A0ABR0K437</accession>
<dbReference type="Proteomes" id="UP001345013">
    <property type="component" value="Unassembled WGS sequence"/>
</dbReference>
<gene>
    <name evidence="1" type="ORF">LTR24_007598</name>
</gene>
<evidence type="ECO:0000313" key="1">
    <source>
        <dbReference type="EMBL" id="KAK5084100.1"/>
    </source>
</evidence>
<comment type="caution">
    <text evidence="1">The sequence shown here is derived from an EMBL/GenBank/DDBJ whole genome shotgun (WGS) entry which is preliminary data.</text>
</comment>
<sequence>MTIVSIHLISLAKPETLPSLLKYIQSSNIKPLVQAKPIRWVIRPEKIQVSELHNPRWDLFLIFEDTEPSKAFISSLLDTSPYGAKGDFKVISHWTTNSTVPSRLVKDFLTKTNPSLLHPTQLPSLTGALDNPLIKESSQDLSLTDTFRQWIGTTTDPAQLPVAGAVSMFNLLAFKPSMKTSYLRYAKAFAETIGGKRGGTAKLFGNIMKDDKERVSEDTQGVWHEFALAHYPSLLHFADMIGSKDYQEVNQKHRVDALGDTCILCTSELEIEKLMKEDKAKL</sequence>
<evidence type="ECO:0000313" key="2">
    <source>
        <dbReference type="Proteomes" id="UP001345013"/>
    </source>
</evidence>
<keyword evidence="2" id="KW-1185">Reference proteome</keyword>
<dbReference type="PANTHER" id="PTHR40257">
    <property type="match status" value="1"/>
</dbReference>
<protein>
    <submittedName>
        <fullName evidence="1">Uncharacterized protein</fullName>
    </submittedName>
</protein>
<reference evidence="1 2" key="1">
    <citation type="submission" date="2023-08" db="EMBL/GenBank/DDBJ databases">
        <title>Black Yeasts Isolated from many extreme environments.</title>
        <authorList>
            <person name="Coleine C."/>
            <person name="Stajich J.E."/>
            <person name="Selbmann L."/>
        </authorList>
    </citation>
    <scope>NUCLEOTIDE SEQUENCE [LARGE SCALE GENOMIC DNA]</scope>
    <source>
        <strain evidence="1 2">CCFEE 5885</strain>
    </source>
</reference>
<dbReference type="EMBL" id="JAVRRG010000116">
    <property type="protein sequence ID" value="KAK5084100.1"/>
    <property type="molecule type" value="Genomic_DNA"/>
</dbReference>
<dbReference type="PANTHER" id="PTHR40257:SF1">
    <property type="entry name" value="DUF1330 DOMAIN-CONTAINING PROTEIN"/>
    <property type="match status" value="1"/>
</dbReference>